<proteinExistence type="predicted"/>
<sequence length="63" mass="7319">MYKCKCQYCEEIKTVENIESNFPVLFLKLLIQSRYIMCNMCLNKFKKNGSLTSKDGKCTIIIG</sequence>
<dbReference type="AlphaFoldDB" id="A0A0F9LVD7"/>
<gene>
    <name evidence="1" type="ORF">LCGC14_1535730</name>
</gene>
<organism evidence="1">
    <name type="scientific">marine sediment metagenome</name>
    <dbReference type="NCBI Taxonomy" id="412755"/>
    <lineage>
        <taxon>unclassified sequences</taxon>
        <taxon>metagenomes</taxon>
        <taxon>ecological metagenomes</taxon>
    </lineage>
</organism>
<dbReference type="EMBL" id="LAZR01011564">
    <property type="protein sequence ID" value="KKM61037.1"/>
    <property type="molecule type" value="Genomic_DNA"/>
</dbReference>
<name>A0A0F9LVD7_9ZZZZ</name>
<accession>A0A0F9LVD7</accession>
<comment type="caution">
    <text evidence="1">The sequence shown here is derived from an EMBL/GenBank/DDBJ whole genome shotgun (WGS) entry which is preliminary data.</text>
</comment>
<protein>
    <submittedName>
        <fullName evidence="1">Uncharacterized protein</fullName>
    </submittedName>
</protein>
<evidence type="ECO:0000313" key="1">
    <source>
        <dbReference type="EMBL" id="KKM61037.1"/>
    </source>
</evidence>
<reference evidence="1" key="1">
    <citation type="journal article" date="2015" name="Nature">
        <title>Complex archaea that bridge the gap between prokaryotes and eukaryotes.</title>
        <authorList>
            <person name="Spang A."/>
            <person name="Saw J.H."/>
            <person name="Jorgensen S.L."/>
            <person name="Zaremba-Niedzwiedzka K."/>
            <person name="Martijn J."/>
            <person name="Lind A.E."/>
            <person name="van Eijk R."/>
            <person name="Schleper C."/>
            <person name="Guy L."/>
            <person name="Ettema T.J."/>
        </authorList>
    </citation>
    <scope>NUCLEOTIDE SEQUENCE</scope>
</reference>